<accession>A0AAV4LG80</accession>
<gene>
    <name evidence="1" type="ORF">DNHGIG_23850</name>
</gene>
<keyword evidence="2" id="KW-1185">Reference proteome</keyword>
<evidence type="ECO:0000313" key="1">
    <source>
        <dbReference type="EMBL" id="GIM46836.1"/>
    </source>
</evidence>
<comment type="caution">
    <text evidence="1">The sequence shown here is derived from an EMBL/GenBank/DDBJ whole genome shotgun (WGS) entry which is preliminary data.</text>
</comment>
<dbReference type="Proteomes" id="UP001057291">
    <property type="component" value="Unassembled WGS sequence"/>
</dbReference>
<organism evidence="1 2">
    <name type="scientific">Collibacillus ludicampi</name>
    <dbReference type="NCBI Taxonomy" id="2771369"/>
    <lineage>
        <taxon>Bacteria</taxon>
        <taxon>Bacillati</taxon>
        <taxon>Bacillota</taxon>
        <taxon>Bacilli</taxon>
        <taxon>Bacillales</taxon>
        <taxon>Alicyclobacillaceae</taxon>
        <taxon>Collibacillus</taxon>
    </lineage>
</organism>
<evidence type="ECO:0000313" key="2">
    <source>
        <dbReference type="Proteomes" id="UP001057291"/>
    </source>
</evidence>
<dbReference type="AlphaFoldDB" id="A0AAV4LG80"/>
<sequence length="112" mass="13405">MKVYMHRPYTKLPMDENRYYTLYYNGKQIKFYCINDNTVQVEELEHIQALLDQGFIVTHIDPYDTTGTQYRLINLRSLSFSRDEDAEALLRELADWKLIGVRQLQALYYKEG</sequence>
<proteinExistence type="predicted"/>
<reference evidence="1" key="1">
    <citation type="journal article" date="2023" name="Int. J. Syst. Evol. Microbiol.">
        <title>Collibacillus ludicampi gen. nov., sp. nov., a new soil bacterium of the family Alicyclobacillaceae.</title>
        <authorList>
            <person name="Jojima T."/>
            <person name="Ioku Y."/>
            <person name="Fukuta Y."/>
            <person name="Shirasaka N."/>
            <person name="Matsumura Y."/>
            <person name="Mori M."/>
        </authorList>
    </citation>
    <scope>NUCLEOTIDE SEQUENCE</scope>
    <source>
        <strain evidence="1">TP075</strain>
    </source>
</reference>
<protein>
    <submittedName>
        <fullName evidence="1">Uncharacterized protein</fullName>
    </submittedName>
</protein>
<dbReference type="RefSeq" id="WP_282199885.1">
    <property type="nucleotide sequence ID" value="NZ_BOQE01000001.1"/>
</dbReference>
<name>A0AAV4LG80_9BACL</name>
<dbReference type="EMBL" id="BOQE01000001">
    <property type="protein sequence ID" value="GIM46836.1"/>
    <property type="molecule type" value="Genomic_DNA"/>
</dbReference>